<feature type="domain" description="NIDO" evidence="1">
    <location>
        <begin position="558"/>
        <end position="687"/>
    </location>
</feature>
<proteinExistence type="predicted"/>
<name>A0A8C1BI65_CYPCA</name>
<dbReference type="GO" id="GO:0007160">
    <property type="term" value="P:cell-matrix adhesion"/>
    <property type="evidence" value="ECO:0007669"/>
    <property type="project" value="InterPro"/>
</dbReference>
<dbReference type="Pfam" id="PF06119">
    <property type="entry name" value="NIDO"/>
    <property type="match status" value="3"/>
</dbReference>
<keyword evidence="3" id="KW-1185">Reference proteome</keyword>
<accession>A0A8C1BI65</accession>
<evidence type="ECO:0000259" key="1">
    <source>
        <dbReference type="PROSITE" id="PS51220"/>
    </source>
</evidence>
<dbReference type="Proteomes" id="UP001108240">
    <property type="component" value="Unplaced"/>
</dbReference>
<sequence>MEFLKYLMLIFIISDMRKSMCNGEDSGLFYSFGDGDIRSPSTDDGSSPEILLEKPFIYFGHVYQKTHVNNNGHLTFDGPFSQSRPSYLQTQINREIIAPLWTDMDNRFNGTISYRQVTSGGLLLAASNNINQYFPNLNFTASWLFIATWDKVPYFASSQSESTFQVVLVSGKNMSFTLMHYGHITPITYRFMSGYDTSDSTDFFLIPVSDITKLSNTSNVNVTGRWVFRVDRTSDHNDLFYPFGNEDIKNPSEDDGSSPVILLEKPFVYFGRVHRKTYVNNNGHLTFDGPLSQPTPNYLQLQLDRDIIAPLWTNLDNTVSGTISYRQVTRGGLLQAASNNINQYFPNLNFTAALLFIATWDKVPYYNNLQSSSSFQVVLVSGGSLSFVMMNYGNISATDQQFQVRKDENRIYLNSGINIDIRELVRNLRFTVFLMMFSFTQAGYGTVNSTNNFSIPVPDENELFNSSNVNVPGRWVFRVDGGPEEGIFYPYGDEDTKNHSEYFGSSPLIPLAQPFVYFGLIYNELYVHNQGYLTFNELINQLQPYYFPAYSSVDIIAPLWTDIAITHKGTITYRQVTDSHLLNRASKDINQFYHNLNFSATWVFIVTWDKVSFYGYRRTVSPFLYGAVSCTEICYKETVSPVLCINVDIPFVFQESTFQAVLVSGKNMSFTLMHYGHIAPTYAFKVK</sequence>
<feature type="domain" description="NIDO" evidence="1">
    <location>
        <begin position="310"/>
        <end position="482"/>
    </location>
</feature>
<protein>
    <recommendedName>
        <fullName evidence="1">NIDO domain-containing protein</fullName>
    </recommendedName>
</protein>
<dbReference type="SMART" id="SM00539">
    <property type="entry name" value="NIDO"/>
    <property type="match status" value="2"/>
</dbReference>
<dbReference type="PANTHER" id="PTHR46160:SF9">
    <property type="entry name" value="PROTEIN PRY2-RELATED"/>
    <property type="match status" value="1"/>
</dbReference>
<dbReference type="InterPro" id="IPR003886">
    <property type="entry name" value="NIDO_dom"/>
</dbReference>
<reference evidence="2" key="2">
    <citation type="submission" date="2025-09" db="UniProtKB">
        <authorList>
            <consortium name="Ensembl"/>
        </authorList>
    </citation>
    <scope>IDENTIFICATION</scope>
</reference>
<dbReference type="GeneTree" id="ENSGT00940000163852"/>
<evidence type="ECO:0000313" key="2">
    <source>
        <dbReference type="Ensembl" id="ENSCCRP00000031797.2"/>
    </source>
</evidence>
<feature type="domain" description="NIDO" evidence="1">
    <location>
        <begin position="99"/>
        <end position="233"/>
    </location>
</feature>
<evidence type="ECO:0000313" key="3">
    <source>
        <dbReference type="Proteomes" id="UP001108240"/>
    </source>
</evidence>
<organism evidence="2 3">
    <name type="scientific">Cyprinus carpio carpio</name>
    <dbReference type="NCBI Taxonomy" id="630221"/>
    <lineage>
        <taxon>Eukaryota</taxon>
        <taxon>Metazoa</taxon>
        <taxon>Chordata</taxon>
        <taxon>Craniata</taxon>
        <taxon>Vertebrata</taxon>
        <taxon>Euteleostomi</taxon>
        <taxon>Actinopterygii</taxon>
        <taxon>Neopterygii</taxon>
        <taxon>Teleostei</taxon>
        <taxon>Ostariophysi</taxon>
        <taxon>Cypriniformes</taxon>
        <taxon>Cyprinidae</taxon>
        <taxon>Cyprininae</taxon>
        <taxon>Cyprinus</taxon>
    </lineage>
</organism>
<dbReference type="AlphaFoldDB" id="A0A8C1BI65"/>
<dbReference type="PROSITE" id="PS51220">
    <property type="entry name" value="NIDO"/>
    <property type="match status" value="3"/>
</dbReference>
<dbReference type="Ensembl" id="ENSCCRT00000034492.2">
    <property type="protein sequence ID" value="ENSCCRP00000031797.2"/>
    <property type="gene ID" value="ENSCCRG00000018517.2"/>
</dbReference>
<dbReference type="InterPro" id="IPR052749">
    <property type="entry name" value="Alpha-tectorin"/>
</dbReference>
<dbReference type="PANTHER" id="PTHR46160">
    <property type="entry name" value="ALPHA-TECTORIN-RELATED"/>
    <property type="match status" value="1"/>
</dbReference>
<reference evidence="2" key="1">
    <citation type="submission" date="2025-08" db="UniProtKB">
        <authorList>
            <consortium name="Ensembl"/>
        </authorList>
    </citation>
    <scope>IDENTIFICATION</scope>
</reference>